<dbReference type="Gene3D" id="1.10.10.10">
    <property type="entry name" value="Winged helix-like DNA-binding domain superfamily/Winged helix DNA-binding domain"/>
    <property type="match status" value="1"/>
</dbReference>
<dbReference type="SUPFAM" id="SSF46785">
    <property type="entry name" value="Winged helix' DNA-binding domain"/>
    <property type="match status" value="1"/>
</dbReference>
<dbReference type="PANTHER" id="PTHR39515:SF2">
    <property type="entry name" value="HTH-TYPE TRANSCRIPTIONAL REGULATOR RV0880"/>
    <property type="match status" value="1"/>
</dbReference>
<dbReference type="Proteomes" id="UP001198630">
    <property type="component" value="Unassembled WGS sequence"/>
</dbReference>
<evidence type="ECO:0000313" key="2">
    <source>
        <dbReference type="EMBL" id="MCD2109827.1"/>
    </source>
</evidence>
<sequence>MPDDPRISDADVDRLADSVRTLVWKLQRVGERESGLVGIPQSEIEVLRVLSDHPGITVSDLARMLGLQSSNVSATVRSLVARGLVSRTTNPNDGRSHHLHRTPLAEHNGNLIRRMWISRMQEVLAAMDPVDAAELVAAAPLLEQLAALAEDPALA</sequence>
<evidence type="ECO:0000313" key="3">
    <source>
        <dbReference type="Proteomes" id="UP001198630"/>
    </source>
</evidence>
<dbReference type="EMBL" id="JAJNCO010000001">
    <property type="protein sequence ID" value="MCD2109827.1"/>
    <property type="molecule type" value="Genomic_DNA"/>
</dbReference>
<name>A0AAW4X9Y8_RHORH</name>
<comment type="caution">
    <text evidence="2">The sequence shown here is derived from an EMBL/GenBank/DDBJ whole genome shotgun (WGS) entry which is preliminary data.</text>
</comment>
<dbReference type="SMART" id="SM00347">
    <property type="entry name" value="HTH_MARR"/>
    <property type="match status" value="1"/>
</dbReference>
<dbReference type="PROSITE" id="PS50995">
    <property type="entry name" value="HTH_MARR_2"/>
    <property type="match status" value="1"/>
</dbReference>
<dbReference type="InterPro" id="IPR036388">
    <property type="entry name" value="WH-like_DNA-bd_sf"/>
</dbReference>
<evidence type="ECO:0000259" key="1">
    <source>
        <dbReference type="PROSITE" id="PS50995"/>
    </source>
</evidence>
<dbReference type="InterPro" id="IPR000835">
    <property type="entry name" value="HTH_MarR-typ"/>
</dbReference>
<dbReference type="Pfam" id="PF12802">
    <property type="entry name" value="MarR_2"/>
    <property type="match status" value="1"/>
</dbReference>
<proteinExistence type="predicted"/>
<dbReference type="RefSeq" id="WP_120282269.1">
    <property type="nucleotide sequence ID" value="NZ_CP027557.1"/>
</dbReference>
<dbReference type="InterPro" id="IPR036390">
    <property type="entry name" value="WH_DNA-bd_sf"/>
</dbReference>
<protein>
    <submittedName>
        <fullName evidence="2">MarR family transcriptional regulator</fullName>
    </submittedName>
</protein>
<dbReference type="AlphaFoldDB" id="A0AAW4X9Y8"/>
<reference evidence="2" key="1">
    <citation type="submission" date="2021-11" db="EMBL/GenBank/DDBJ databases">
        <title>Development of a sustainable strategy for remediation of hydrocarbon-contaminated territories based on the waste exchange concept.</title>
        <authorList>
            <person name="Elkin A."/>
        </authorList>
    </citation>
    <scope>NUCLEOTIDE SEQUENCE</scope>
    <source>
        <strain evidence="2">IEGM 757</strain>
    </source>
</reference>
<accession>A0AAW4X9Y8</accession>
<dbReference type="GO" id="GO:0003700">
    <property type="term" value="F:DNA-binding transcription factor activity"/>
    <property type="evidence" value="ECO:0007669"/>
    <property type="project" value="InterPro"/>
</dbReference>
<organism evidence="2 3">
    <name type="scientific">Rhodococcus rhodochrous</name>
    <dbReference type="NCBI Taxonomy" id="1829"/>
    <lineage>
        <taxon>Bacteria</taxon>
        <taxon>Bacillati</taxon>
        <taxon>Actinomycetota</taxon>
        <taxon>Actinomycetes</taxon>
        <taxon>Mycobacteriales</taxon>
        <taxon>Nocardiaceae</taxon>
        <taxon>Rhodococcus</taxon>
    </lineage>
</organism>
<gene>
    <name evidence="2" type="ORF">LQ384_01820</name>
</gene>
<dbReference type="PANTHER" id="PTHR39515">
    <property type="entry name" value="CONSERVED PROTEIN"/>
    <property type="match status" value="1"/>
</dbReference>
<feature type="domain" description="HTH marR-type" evidence="1">
    <location>
        <begin position="12"/>
        <end position="147"/>
    </location>
</feature>
<dbReference type="InterPro" id="IPR052526">
    <property type="entry name" value="HTH-type_Bedaq_tolerance"/>
</dbReference>